<comment type="similarity">
    <text evidence="1">To bacterial alkanal monooxygenase alpha and beta chains.</text>
</comment>
<accession>A0AB39M979</accession>
<dbReference type="InterPro" id="IPR011251">
    <property type="entry name" value="Luciferase-like_dom"/>
</dbReference>
<dbReference type="Gene3D" id="3.20.20.30">
    <property type="entry name" value="Luciferase-like domain"/>
    <property type="match status" value="1"/>
</dbReference>
<dbReference type="InterPro" id="IPR019949">
    <property type="entry name" value="CmoO-like"/>
</dbReference>
<dbReference type="GO" id="GO:0005829">
    <property type="term" value="C:cytosol"/>
    <property type="evidence" value="ECO:0007669"/>
    <property type="project" value="TreeGrafter"/>
</dbReference>
<organism evidence="3">
    <name type="scientific">Streptomyces sp. R08</name>
    <dbReference type="NCBI Taxonomy" id="3238624"/>
    <lineage>
        <taxon>Bacteria</taxon>
        <taxon>Bacillati</taxon>
        <taxon>Actinomycetota</taxon>
        <taxon>Actinomycetes</taxon>
        <taxon>Kitasatosporales</taxon>
        <taxon>Streptomycetaceae</taxon>
        <taxon>Streptomyces</taxon>
    </lineage>
</organism>
<dbReference type="RefSeq" id="WP_369188679.1">
    <property type="nucleotide sequence ID" value="NZ_CP163431.1"/>
</dbReference>
<keyword evidence="3" id="KW-0560">Oxidoreductase</keyword>
<dbReference type="InterPro" id="IPR036661">
    <property type="entry name" value="Luciferase-like_sf"/>
</dbReference>
<evidence type="ECO:0000313" key="3">
    <source>
        <dbReference type="EMBL" id="XDQ02564.1"/>
    </source>
</evidence>
<sequence length="357" mass="38180">MITPQMPVGADSARPAVLQSVLELGATDRQMPAEQAIREVVGVARTAEECGFHRFWVAEHHASQDAVSSAPAVLIAHVAARTERIQVGAGGVMLPNYAPYTVAEQFATLGALHPGRIDLGVGRSSGGTGDHGKLLEAALRRDARAALEFPALIDELMGFLDPPTWAQTPIEPERPTLHLSPRVTSPTQVYVLGTSENGARTAAERSLPFVYGLHLGQSKCRPAAVERYRATFDPGPRGARPYVIASLNVLCAGSDDEAEQLALHTARNAVRRRTAAALGESPDKAREEFLTRKVLEEQQVVHGGRATVMEGIERVAKTLGVDEIMLVPFDLTGTGRGRTLRMLTGRQAPTLAVASAS</sequence>
<evidence type="ECO:0000256" key="1">
    <source>
        <dbReference type="ARBA" id="ARBA00007789"/>
    </source>
</evidence>
<reference evidence="3" key="1">
    <citation type="submission" date="2024-07" db="EMBL/GenBank/DDBJ databases">
        <authorList>
            <person name="Yu S.T."/>
        </authorList>
    </citation>
    <scope>NUCLEOTIDE SEQUENCE</scope>
    <source>
        <strain evidence="3">R08</strain>
    </source>
</reference>
<dbReference type="NCBIfam" id="TIGR03558">
    <property type="entry name" value="oxido_grp_1"/>
    <property type="match status" value="1"/>
</dbReference>
<dbReference type="InterPro" id="IPR050766">
    <property type="entry name" value="Bact_Lucif_Oxidored"/>
</dbReference>
<proteinExistence type="predicted"/>
<dbReference type="GO" id="GO:0016705">
    <property type="term" value="F:oxidoreductase activity, acting on paired donors, with incorporation or reduction of molecular oxygen"/>
    <property type="evidence" value="ECO:0007669"/>
    <property type="project" value="InterPro"/>
</dbReference>
<feature type="domain" description="Luciferase-like" evidence="2">
    <location>
        <begin position="31"/>
        <end position="322"/>
    </location>
</feature>
<name>A0AB39M979_9ACTN</name>
<dbReference type="Pfam" id="PF00296">
    <property type="entry name" value="Bac_luciferase"/>
    <property type="match status" value="1"/>
</dbReference>
<dbReference type="EC" id="1.-.-.-" evidence="3"/>
<gene>
    <name evidence="3" type="ORF">AB5J58_21175</name>
</gene>
<dbReference type="SUPFAM" id="SSF51679">
    <property type="entry name" value="Bacterial luciferase-like"/>
    <property type="match status" value="1"/>
</dbReference>
<dbReference type="PANTHER" id="PTHR30137:SF6">
    <property type="entry name" value="LUCIFERASE-LIKE MONOOXYGENASE"/>
    <property type="match status" value="1"/>
</dbReference>
<evidence type="ECO:0000259" key="2">
    <source>
        <dbReference type="Pfam" id="PF00296"/>
    </source>
</evidence>
<dbReference type="AlphaFoldDB" id="A0AB39M979"/>
<dbReference type="PANTHER" id="PTHR30137">
    <property type="entry name" value="LUCIFERASE-LIKE MONOOXYGENASE"/>
    <property type="match status" value="1"/>
</dbReference>
<dbReference type="EMBL" id="CP163431">
    <property type="protein sequence ID" value="XDQ02564.1"/>
    <property type="molecule type" value="Genomic_DNA"/>
</dbReference>
<protein>
    <submittedName>
        <fullName evidence="3">MsnO8 family LLM class oxidoreductase</fullName>
        <ecNumber evidence="3">1.-.-.-</ecNumber>
    </submittedName>
</protein>